<evidence type="ECO:0000313" key="4">
    <source>
        <dbReference type="Proteomes" id="UP000253551"/>
    </source>
</evidence>
<feature type="region of interest" description="Disordered" evidence="1">
    <location>
        <begin position="296"/>
        <end position="318"/>
    </location>
</feature>
<dbReference type="InterPro" id="IPR040206">
    <property type="entry name" value="Zds1/2"/>
</dbReference>
<dbReference type="SMART" id="SM01327">
    <property type="entry name" value="Zds_C"/>
    <property type="match status" value="1"/>
</dbReference>
<dbReference type="GO" id="GO:0010971">
    <property type="term" value="P:positive regulation of G2/M transition of mitotic cell cycle"/>
    <property type="evidence" value="ECO:0007669"/>
    <property type="project" value="TreeGrafter"/>
</dbReference>
<name>A0A367J4I5_RHIST</name>
<dbReference type="GO" id="GO:0030010">
    <property type="term" value="P:establishment of cell polarity"/>
    <property type="evidence" value="ECO:0007669"/>
    <property type="project" value="TreeGrafter"/>
</dbReference>
<feature type="region of interest" description="Disordered" evidence="1">
    <location>
        <begin position="1"/>
        <end position="66"/>
    </location>
</feature>
<feature type="domain" description="Protein Zds1 C-terminal" evidence="2">
    <location>
        <begin position="357"/>
        <end position="409"/>
    </location>
</feature>
<evidence type="ECO:0000313" key="3">
    <source>
        <dbReference type="EMBL" id="RCH84850.1"/>
    </source>
</evidence>
<dbReference type="OrthoDB" id="5589766at2759"/>
<feature type="compositionally biased region" description="Polar residues" evidence="1">
    <location>
        <begin position="202"/>
        <end position="211"/>
    </location>
</feature>
<dbReference type="AlphaFoldDB" id="A0A367J4I5"/>
<dbReference type="PANTHER" id="PTHR28089:SF1">
    <property type="entry name" value="PROTEIN ZDS1-RELATED"/>
    <property type="match status" value="1"/>
</dbReference>
<gene>
    <name evidence="3" type="ORF">CU098_005616</name>
</gene>
<feature type="region of interest" description="Disordered" evidence="1">
    <location>
        <begin position="253"/>
        <end position="275"/>
    </location>
</feature>
<accession>A0A367J4I5</accession>
<dbReference type="GO" id="GO:0005737">
    <property type="term" value="C:cytoplasm"/>
    <property type="evidence" value="ECO:0007669"/>
    <property type="project" value="TreeGrafter"/>
</dbReference>
<dbReference type="EMBL" id="PJQM01004327">
    <property type="protein sequence ID" value="RCH84850.1"/>
    <property type="molecule type" value="Genomic_DNA"/>
</dbReference>
<protein>
    <recommendedName>
        <fullName evidence="2">Protein Zds1 C-terminal domain-containing protein</fullName>
    </recommendedName>
</protein>
<comment type="caution">
    <text evidence="3">The sequence shown here is derived from an EMBL/GenBank/DDBJ whole genome shotgun (WGS) entry which is preliminary data.</text>
</comment>
<feature type="compositionally biased region" description="Basic and acidic residues" evidence="1">
    <location>
        <begin position="21"/>
        <end position="33"/>
    </location>
</feature>
<proteinExistence type="predicted"/>
<feature type="region of interest" description="Disordered" evidence="1">
    <location>
        <begin position="411"/>
        <end position="539"/>
    </location>
</feature>
<feature type="compositionally biased region" description="Acidic residues" evidence="1">
    <location>
        <begin position="509"/>
        <end position="522"/>
    </location>
</feature>
<evidence type="ECO:0000256" key="1">
    <source>
        <dbReference type="SAM" id="MobiDB-lite"/>
    </source>
</evidence>
<feature type="compositionally biased region" description="Basic and acidic residues" evidence="1">
    <location>
        <begin position="296"/>
        <end position="313"/>
    </location>
</feature>
<keyword evidence="4" id="KW-1185">Reference proteome</keyword>
<dbReference type="Pfam" id="PF08632">
    <property type="entry name" value="Zds_C"/>
    <property type="match status" value="1"/>
</dbReference>
<dbReference type="Proteomes" id="UP000253551">
    <property type="component" value="Unassembled WGS sequence"/>
</dbReference>
<organism evidence="3 4">
    <name type="scientific">Rhizopus stolonifer</name>
    <name type="common">Rhizopus nigricans</name>
    <dbReference type="NCBI Taxonomy" id="4846"/>
    <lineage>
        <taxon>Eukaryota</taxon>
        <taxon>Fungi</taxon>
        <taxon>Fungi incertae sedis</taxon>
        <taxon>Mucoromycota</taxon>
        <taxon>Mucoromycotina</taxon>
        <taxon>Mucoromycetes</taxon>
        <taxon>Mucorales</taxon>
        <taxon>Mucorineae</taxon>
        <taxon>Rhizopodaceae</taxon>
        <taxon>Rhizopus</taxon>
    </lineage>
</organism>
<feature type="region of interest" description="Disordered" evidence="1">
    <location>
        <begin position="202"/>
        <end position="222"/>
    </location>
</feature>
<sequence length="539" mass="61997">MSTNTLIALPEISPSQQDEWDLLREPQELKQEHTPPTPTTTETEHHTGLTRAPSLTRQLSHSAEKEQVRKEVINILTSNPSHLFWVPASQHPEIAPTEFEKYVEAHGLMIRRKSTRRRQSILSEYFTANDQQKLMEEEARKNKTLRRSVSLQFPPAGEYRNVPDFLIFDRNSSPLDQSRALVPKGDRPLLRRGARTNFKRNSSVTPVNQQRPPLVKRKSESDYHVTEGGITLSDNLVIEEPVQQVRDLSIATREPIPEEEDTSPPTPFVITRSVSTSTPHRKSAWSWAFWSDEKSKKNKVDPVTTHEQEDTKIPAEPSTTNRRFTLSSLFSRKPKHNYTPNIDQATANLAQKDDKQDLQLNPMYMTRLPLHVERAIYKLSHIKLANPRRPLHEQVLISNQMFWYLSVIANNNNNNNNTNPYPSEERKRKKRLVKRPLSAPQPKKGAKHTTFMSPTNGLKTEPTGFVVPDNYLNPQKNARPIKAPTQATKSLYTKLDQRPNRQQISDSSSSEDEEEEEDESDEENRKDDDVPLALYKQNK</sequence>
<reference evidence="3 4" key="1">
    <citation type="journal article" date="2018" name="G3 (Bethesda)">
        <title>Phylogenetic and Phylogenomic Definition of Rhizopus Species.</title>
        <authorList>
            <person name="Gryganskyi A.P."/>
            <person name="Golan J."/>
            <person name="Dolatabadi S."/>
            <person name="Mondo S."/>
            <person name="Robb S."/>
            <person name="Idnurm A."/>
            <person name="Muszewska A."/>
            <person name="Steczkiewicz K."/>
            <person name="Masonjones S."/>
            <person name="Liao H.L."/>
            <person name="Gajdeczka M.T."/>
            <person name="Anike F."/>
            <person name="Vuek A."/>
            <person name="Anishchenko I.M."/>
            <person name="Voigt K."/>
            <person name="de Hoog G.S."/>
            <person name="Smith M.E."/>
            <person name="Heitman J."/>
            <person name="Vilgalys R."/>
            <person name="Stajich J.E."/>
        </authorList>
    </citation>
    <scope>NUCLEOTIDE SEQUENCE [LARGE SCALE GENOMIC DNA]</scope>
    <source>
        <strain evidence="3 4">LSU 92-RS-03</strain>
    </source>
</reference>
<evidence type="ECO:0000259" key="2">
    <source>
        <dbReference type="SMART" id="SM01327"/>
    </source>
</evidence>
<dbReference type="PANTHER" id="PTHR28089">
    <property type="entry name" value="PROTEIN ZDS1-RELATED"/>
    <property type="match status" value="1"/>
</dbReference>
<dbReference type="STRING" id="4846.A0A367J4I5"/>
<dbReference type="InterPro" id="IPR013941">
    <property type="entry name" value="ZDS1_C"/>
</dbReference>